<evidence type="ECO:0000256" key="8">
    <source>
        <dbReference type="ARBA" id="ARBA00049436"/>
    </source>
</evidence>
<dbReference type="GO" id="GO:0004356">
    <property type="term" value="F:glutamine synthetase activity"/>
    <property type="evidence" value="ECO:0007669"/>
    <property type="project" value="UniProtKB-EC"/>
</dbReference>
<dbReference type="Gene3D" id="3.10.20.70">
    <property type="entry name" value="Glutamine synthetase, N-terminal domain"/>
    <property type="match status" value="1"/>
</dbReference>
<comment type="similarity">
    <text evidence="2 9 10">Belongs to the glutamine synthetase family.</text>
</comment>
<proteinExistence type="inferred from homology"/>
<dbReference type="InterPro" id="IPR008147">
    <property type="entry name" value="Gln_synt_N"/>
</dbReference>
<dbReference type="SUPFAM" id="SSF54368">
    <property type="entry name" value="Glutamine synthetase, N-terminal domain"/>
    <property type="match status" value="1"/>
</dbReference>
<evidence type="ECO:0000256" key="7">
    <source>
        <dbReference type="ARBA" id="ARBA00022840"/>
    </source>
</evidence>
<dbReference type="PANTHER" id="PTHR20852">
    <property type="entry name" value="GLUTAMINE SYNTHETASE"/>
    <property type="match status" value="1"/>
</dbReference>
<dbReference type="AlphaFoldDB" id="A0A813LV67"/>
<dbReference type="GO" id="GO:0005737">
    <property type="term" value="C:cytoplasm"/>
    <property type="evidence" value="ECO:0007669"/>
    <property type="project" value="UniProtKB-SubCell"/>
</dbReference>
<keyword evidence="4" id="KW-0963">Cytoplasm</keyword>
<feature type="domain" description="GS catalytic" evidence="13">
    <location>
        <begin position="117"/>
        <end position="370"/>
    </location>
</feature>
<dbReference type="GO" id="GO:0005524">
    <property type="term" value="F:ATP binding"/>
    <property type="evidence" value="ECO:0007669"/>
    <property type="project" value="UniProtKB-KW"/>
</dbReference>
<dbReference type="Proteomes" id="UP000663879">
    <property type="component" value="Unassembled WGS sequence"/>
</dbReference>
<dbReference type="Pfam" id="PF00120">
    <property type="entry name" value="Gln-synt_C"/>
    <property type="match status" value="1"/>
</dbReference>
<dbReference type="PROSITE" id="PS00180">
    <property type="entry name" value="GLNA_1"/>
    <property type="match status" value="1"/>
</dbReference>
<evidence type="ECO:0000313" key="15">
    <source>
        <dbReference type="Proteomes" id="UP000663879"/>
    </source>
</evidence>
<dbReference type="InterPro" id="IPR050292">
    <property type="entry name" value="Glutamine_Synthetase"/>
</dbReference>
<accession>A0A813LV67</accession>
<dbReference type="OrthoDB" id="1936100at2759"/>
<keyword evidence="7 11" id="KW-0067">ATP-binding</keyword>
<dbReference type="PROSITE" id="PS51986">
    <property type="entry name" value="GS_BETA_GRASP"/>
    <property type="match status" value="1"/>
</dbReference>
<keyword evidence="15" id="KW-1185">Reference proteome</keyword>
<keyword evidence="5 11" id="KW-0436">Ligase</keyword>
<evidence type="ECO:0000256" key="2">
    <source>
        <dbReference type="ARBA" id="ARBA00009897"/>
    </source>
</evidence>
<evidence type="ECO:0000313" key="14">
    <source>
        <dbReference type="EMBL" id="CAF0702803.1"/>
    </source>
</evidence>
<dbReference type="PROSITE" id="PS51987">
    <property type="entry name" value="GS_CATALYTIC"/>
    <property type="match status" value="1"/>
</dbReference>
<evidence type="ECO:0000256" key="3">
    <source>
        <dbReference type="ARBA" id="ARBA00012937"/>
    </source>
</evidence>
<protein>
    <recommendedName>
        <fullName evidence="3 11">Glutamine synthetase</fullName>
        <ecNumber evidence="3 11">6.3.1.2</ecNumber>
    </recommendedName>
</protein>
<dbReference type="PROSITE" id="PS00181">
    <property type="entry name" value="GLNA_ATP"/>
    <property type="match status" value="1"/>
</dbReference>
<dbReference type="SMART" id="SM01230">
    <property type="entry name" value="Gln-synt_C"/>
    <property type="match status" value="1"/>
</dbReference>
<dbReference type="PANTHER" id="PTHR20852:SF57">
    <property type="entry name" value="GLUTAMINE SYNTHETASE 2 CYTOPLASMIC"/>
    <property type="match status" value="1"/>
</dbReference>
<evidence type="ECO:0000256" key="9">
    <source>
        <dbReference type="PROSITE-ProRule" id="PRU01330"/>
    </source>
</evidence>
<dbReference type="FunFam" id="3.30.590.10:FF:000011">
    <property type="entry name" value="Glutamine synthetase"/>
    <property type="match status" value="1"/>
</dbReference>
<keyword evidence="6 11" id="KW-0547">Nucleotide-binding</keyword>
<sequence length="370" mass="41618">MSNPMLANPSATDKNVLKKYLDLPQPMDKILATYIWIDGTGENLRSKTMTVDFIPKEASQLPWWNFDGSSTSQAEGSNSDVYLKPVSIFKDPFLLGQNVLVMCETYKYDKTPADTNKRASCVDAMTKAKDTEPWFGIEQEYSLMDRDGWPFGWPKPHGYPQPQGPYYCSVGADRSYGRDIVDAHYKACLYAGVKICGINGEVMPSQWEFQVGPCEGIDAGDHLWMGRYILHRVAEEFGIVVTFDPKPISGNWNGAGAHTNYSTKQMREDGGIKYIEDAIEKLAKRHEKHIQVYDPKGGLDNRRRLTGLHETSSITEFSAGVANRGCSIRIPRSVGEQKKGYLEDRRPASNCDPYSVTEMLVRTTVLNERD</sequence>
<dbReference type="InterPro" id="IPR027303">
    <property type="entry name" value="Gln_synth_gly_rich_site"/>
</dbReference>
<dbReference type="Pfam" id="PF03951">
    <property type="entry name" value="Gln-synt_N"/>
    <property type="match status" value="1"/>
</dbReference>
<comment type="subcellular location">
    <subcellularLocation>
        <location evidence="1">Cytoplasm</location>
    </subcellularLocation>
</comment>
<dbReference type="Gene3D" id="3.30.590.10">
    <property type="entry name" value="Glutamine synthetase/guanido kinase, catalytic domain"/>
    <property type="match status" value="1"/>
</dbReference>
<dbReference type="EMBL" id="CAJNOC010000001">
    <property type="protein sequence ID" value="CAF0702803.1"/>
    <property type="molecule type" value="Genomic_DNA"/>
</dbReference>
<evidence type="ECO:0000259" key="13">
    <source>
        <dbReference type="PROSITE" id="PS51987"/>
    </source>
</evidence>
<evidence type="ECO:0000256" key="5">
    <source>
        <dbReference type="ARBA" id="ARBA00022598"/>
    </source>
</evidence>
<dbReference type="EC" id="6.3.1.2" evidence="3 11"/>
<dbReference type="InterPro" id="IPR027302">
    <property type="entry name" value="Gln_synth_N_conserv_site"/>
</dbReference>
<evidence type="ECO:0000256" key="1">
    <source>
        <dbReference type="ARBA" id="ARBA00004496"/>
    </source>
</evidence>
<dbReference type="GO" id="GO:0006542">
    <property type="term" value="P:glutamine biosynthetic process"/>
    <property type="evidence" value="ECO:0007669"/>
    <property type="project" value="InterPro"/>
</dbReference>
<gene>
    <name evidence="14" type="ORF">OXX778_LOCUS5</name>
</gene>
<dbReference type="InterPro" id="IPR008146">
    <property type="entry name" value="Gln_synth_cat_dom"/>
</dbReference>
<evidence type="ECO:0000256" key="6">
    <source>
        <dbReference type="ARBA" id="ARBA00022741"/>
    </source>
</evidence>
<comment type="catalytic activity">
    <reaction evidence="8 11">
        <text>L-glutamate + NH4(+) + ATP = L-glutamine + ADP + phosphate + H(+)</text>
        <dbReference type="Rhea" id="RHEA:16169"/>
        <dbReference type="ChEBI" id="CHEBI:15378"/>
        <dbReference type="ChEBI" id="CHEBI:28938"/>
        <dbReference type="ChEBI" id="CHEBI:29985"/>
        <dbReference type="ChEBI" id="CHEBI:30616"/>
        <dbReference type="ChEBI" id="CHEBI:43474"/>
        <dbReference type="ChEBI" id="CHEBI:58359"/>
        <dbReference type="ChEBI" id="CHEBI:456216"/>
        <dbReference type="EC" id="6.3.1.2"/>
    </reaction>
</comment>
<dbReference type="SUPFAM" id="SSF55931">
    <property type="entry name" value="Glutamine synthetase/guanido kinase"/>
    <property type="match status" value="1"/>
</dbReference>
<dbReference type="InterPro" id="IPR036651">
    <property type="entry name" value="Gln_synt_N_sf"/>
</dbReference>
<comment type="caution">
    <text evidence="14">The sequence shown here is derived from an EMBL/GenBank/DDBJ whole genome shotgun (WGS) entry which is preliminary data.</text>
</comment>
<name>A0A813LV67_9BILA</name>
<evidence type="ECO:0000256" key="10">
    <source>
        <dbReference type="RuleBase" id="RU000384"/>
    </source>
</evidence>
<dbReference type="FunFam" id="3.10.20.70:FF:000004">
    <property type="entry name" value="Glutamine synthetase"/>
    <property type="match status" value="1"/>
</dbReference>
<evidence type="ECO:0000256" key="11">
    <source>
        <dbReference type="RuleBase" id="RU004356"/>
    </source>
</evidence>
<reference evidence="14" key="1">
    <citation type="submission" date="2021-02" db="EMBL/GenBank/DDBJ databases">
        <authorList>
            <person name="Nowell W R."/>
        </authorList>
    </citation>
    <scope>NUCLEOTIDE SEQUENCE</scope>
    <source>
        <strain evidence="14">Ploen Becks lab</strain>
    </source>
</reference>
<organism evidence="14 15">
    <name type="scientific">Brachionus calyciflorus</name>
    <dbReference type="NCBI Taxonomy" id="104777"/>
    <lineage>
        <taxon>Eukaryota</taxon>
        <taxon>Metazoa</taxon>
        <taxon>Spiralia</taxon>
        <taxon>Gnathifera</taxon>
        <taxon>Rotifera</taxon>
        <taxon>Eurotatoria</taxon>
        <taxon>Monogononta</taxon>
        <taxon>Pseudotrocha</taxon>
        <taxon>Ploima</taxon>
        <taxon>Brachionidae</taxon>
        <taxon>Brachionus</taxon>
    </lineage>
</organism>
<evidence type="ECO:0000259" key="12">
    <source>
        <dbReference type="PROSITE" id="PS51986"/>
    </source>
</evidence>
<dbReference type="InterPro" id="IPR014746">
    <property type="entry name" value="Gln_synth/guanido_kin_cat_dom"/>
</dbReference>
<evidence type="ECO:0000256" key="4">
    <source>
        <dbReference type="ARBA" id="ARBA00022490"/>
    </source>
</evidence>
<feature type="domain" description="GS beta-grasp" evidence="12">
    <location>
        <begin position="30"/>
        <end position="110"/>
    </location>
</feature>